<keyword evidence="2 5" id="KW-0489">Methyltransferase</keyword>
<dbReference type="InterPro" id="IPR029028">
    <property type="entry name" value="Alpha/beta_knot_MTases"/>
</dbReference>
<dbReference type="GO" id="GO:0005829">
    <property type="term" value="C:cytosol"/>
    <property type="evidence" value="ECO:0007669"/>
    <property type="project" value="TreeGrafter"/>
</dbReference>
<dbReference type="Gene3D" id="3.30.1330.30">
    <property type="match status" value="1"/>
</dbReference>
<dbReference type="AlphaFoldDB" id="A0A3N0ASH8"/>
<dbReference type="RefSeq" id="WP_123209700.1">
    <property type="nucleotide sequence ID" value="NZ_JBHTHO010000033.1"/>
</dbReference>
<dbReference type="GO" id="GO:0008173">
    <property type="term" value="F:RNA methyltransferase activity"/>
    <property type="evidence" value="ECO:0007669"/>
    <property type="project" value="InterPro"/>
</dbReference>
<gene>
    <name evidence="5" type="ORF">DMP06_10615</name>
</gene>
<evidence type="ECO:0000256" key="1">
    <source>
        <dbReference type="ARBA" id="ARBA00007228"/>
    </source>
</evidence>
<dbReference type="EMBL" id="QIBX01000025">
    <property type="protein sequence ID" value="RNL37578.1"/>
    <property type="molecule type" value="Genomic_DNA"/>
</dbReference>
<keyword evidence="3 5" id="KW-0808">Transferase</keyword>
<dbReference type="GO" id="GO:0032259">
    <property type="term" value="P:methylation"/>
    <property type="evidence" value="ECO:0007669"/>
    <property type="project" value="UniProtKB-KW"/>
</dbReference>
<organism evidence="5 6">
    <name type="scientific">Slackia equolifaciens</name>
    <dbReference type="NCBI Taxonomy" id="498718"/>
    <lineage>
        <taxon>Bacteria</taxon>
        <taxon>Bacillati</taxon>
        <taxon>Actinomycetota</taxon>
        <taxon>Coriobacteriia</taxon>
        <taxon>Eggerthellales</taxon>
        <taxon>Eggerthellaceae</taxon>
        <taxon>Slackia</taxon>
    </lineage>
</organism>
<dbReference type="Pfam" id="PF08032">
    <property type="entry name" value="SpoU_sub_bind"/>
    <property type="match status" value="1"/>
</dbReference>
<sequence length="252" mass="27255">MAEYIEGKRPIIEALRAGMPLKSVLMADNVQQDGQIRDILRKARQHGVKVKPVSRKVLDDMSERGSHQGVMAETLPFPYVNTTEIIADANKRAEERGGALVVVLDHLTDAGNLGAIARSAEIVGASGLVIPNKRSARVTAATYKSSAGAINHIKISQVANLASTLERLKKEGFWVAGASEHAQHTVWEAPLYGKIALVMGNEAEGLSRLTMEECDFLTKLPQEGKVGSLNVAQAATAIMYEWMRQCAVKAAQ</sequence>
<dbReference type="Proteomes" id="UP000269591">
    <property type="component" value="Unassembled WGS sequence"/>
</dbReference>
<evidence type="ECO:0000259" key="4">
    <source>
        <dbReference type="SMART" id="SM00967"/>
    </source>
</evidence>
<proteinExistence type="inferred from homology"/>
<dbReference type="GO" id="GO:0003723">
    <property type="term" value="F:RNA binding"/>
    <property type="evidence" value="ECO:0007669"/>
    <property type="project" value="InterPro"/>
</dbReference>
<evidence type="ECO:0000313" key="6">
    <source>
        <dbReference type="Proteomes" id="UP000269591"/>
    </source>
</evidence>
<feature type="domain" description="RNA 2-O ribose methyltransferase substrate binding" evidence="4">
    <location>
        <begin position="4"/>
        <end position="80"/>
    </location>
</feature>
<dbReference type="OrthoDB" id="9785673at2"/>
<dbReference type="NCBIfam" id="TIGR00186">
    <property type="entry name" value="rRNA_methyl_3"/>
    <property type="match status" value="1"/>
</dbReference>
<dbReference type="Gene3D" id="3.40.1280.10">
    <property type="match status" value="1"/>
</dbReference>
<dbReference type="SUPFAM" id="SSF55315">
    <property type="entry name" value="L30e-like"/>
    <property type="match status" value="1"/>
</dbReference>
<dbReference type="InterPro" id="IPR029064">
    <property type="entry name" value="Ribosomal_eL30-like_sf"/>
</dbReference>
<dbReference type="GO" id="GO:0006396">
    <property type="term" value="P:RNA processing"/>
    <property type="evidence" value="ECO:0007669"/>
    <property type="project" value="InterPro"/>
</dbReference>
<dbReference type="PANTHER" id="PTHR46429:SF1">
    <property type="entry name" value="23S RRNA (GUANOSINE-2'-O-)-METHYLTRANSFERASE RLMB"/>
    <property type="match status" value="1"/>
</dbReference>
<name>A0A3N0ASH8_9ACTN</name>
<protein>
    <submittedName>
        <fullName evidence="5">23S rRNA (Guanosine(2251)-2'-O)-methyltransferase RlmB</fullName>
    </submittedName>
</protein>
<reference evidence="6" key="1">
    <citation type="submission" date="2018-05" db="EMBL/GenBank/DDBJ databases">
        <title>Genome Sequencing of selected type strains of the family Eggerthellaceae.</title>
        <authorList>
            <person name="Danylec N."/>
            <person name="Stoll D.A."/>
            <person name="Doetsch A."/>
            <person name="Huch M."/>
        </authorList>
    </citation>
    <scope>NUCLEOTIDE SEQUENCE [LARGE SCALE GENOMIC DNA]</scope>
    <source>
        <strain evidence="6">DSM 24851</strain>
    </source>
</reference>
<dbReference type="SMART" id="SM00967">
    <property type="entry name" value="SpoU_sub_bind"/>
    <property type="match status" value="1"/>
</dbReference>
<dbReference type="InterPro" id="IPR001537">
    <property type="entry name" value="SpoU_MeTrfase"/>
</dbReference>
<dbReference type="CDD" id="cd18103">
    <property type="entry name" value="SpoU-like_RlmB"/>
    <property type="match status" value="1"/>
</dbReference>
<evidence type="ECO:0000256" key="2">
    <source>
        <dbReference type="ARBA" id="ARBA00022603"/>
    </source>
</evidence>
<dbReference type="InterPro" id="IPR013123">
    <property type="entry name" value="SpoU_subst-bd"/>
</dbReference>
<dbReference type="InterPro" id="IPR029026">
    <property type="entry name" value="tRNA_m1G_MTases_N"/>
</dbReference>
<dbReference type="PANTHER" id="PTHR46429">
    <property type="entry name" value="23S RRNA (GUANOSINE-2'-O-)-METHYLTRANSFERASE RLMB"/>
    <property type="match status" value="1"/>
</dbReference>
<accession>A0A3N0ASH8</accession>
<comment type="similarity">
    <text evidence="1">Belongs to the class IV-like SAM-binding methyltransferase superfamily. RNA methyltransferase TrmH family.</text>
</comment>
<dbReference type="InterPro" id="IPR004441">
    <property type="entry name" value="rRNA_MeTrfase_TrmH"/>
</dbReference>
<comment type="caution">
    <text evidence="5">The sequence shown here is derived from an EMBL/GenBank/DDBJ whole genome shotgun (WGS) entry which is preliminary data.</text>
</comment>
<dbReference type="Pfam" id="PF00588">
    <property type="entry name" value="SpoU_methylase"/>
    <property type="match status" value="1"/>
</dbReference>
<dbReference type="SUPFAM" id="SSF75217">
    <property type="entry name" value="alpha/beta knot"/>
    <property type="match status" value="1"/>
</dbReference>
<evidence type="ECO:0000313" key="5">
    <source>
        <dbReference type="EMBL" id="RNL37578.1"/>
    </source>
</evidence>
<keyword evidence="6" id="KW-1185">Reference proteome</keyword>
<evidence type="ECO:0000256" key="3">
    <source>
        <dbReference type="ARBA" id="ARBA00022679"/>
    </source>
</evidence>